<name>A0A2C9ZJK9_9ACTN</name>
<gene>
    <name evidence="2" type="ORF">CA982_14695</name>
</gene>
<accession>A0A2C9ZJK9</accession>
<feature type="chain" id="PRO_5013288277" description="Secreted protein" evidence="1">
    <location>
        <begin position="32"/>
        <end position="141"/>
    </location>
</feature>
<comment type="caution">
    <text evidence="2">The sequence shown here is derived from an EMBL/GenBank/DDBJ whole genome shotgun (WGS) entry which is preliminary data.</text>
</comment>
<evidence type="ECO:0000313" key="3">
    <source>
        <dbReference type="Proteomes" id="UP000194632"/>
    </source>
</evidence>
<dbReference type="OrthoDB" id="5149662at2"/>
<sequence>MGSTSVRVFIATVAAALIVLVGFAVPGEAVAAPPATPVVTVVGGCDGTKQVQPRNLSSIYCGDAGVIVTQITWLGWTDAWAAGYGTEHRRLCKPDCATGGIRSSPVAVWLFAPSRGEFTRVSLYSSVTAAPETYRLTGFVR</sequence>
<dbReference type="STRING" id="417102.CA982_14695"/>
<dbReference type="Proteomes" id="UP000194632">
    <property type="component" value="Unassembled WGS sequence"/>
</dbReference>
<keyword evidence="3" id="KW-1185">Reference proteome</keyword>
<proteinExistence type="predicted"/>
<keyword evidence="1" id="KW-0732">Signal</keyword>
<dbReference type="AlphaFoldDB" id="A0A2C9ZJK9"/>
<organism evidence="2 3">
    <name type="scientific">Gordonia lacunae</name>
    <dbReference type="NCBI Taxonomy" id="417102"/>
    <lineage>
        <taxon>Bacteria</taxon>
        <taxon>Bacillati</taxon>
        <taxon>Actinomycetota</taxon>
        <taxon>Actinomycetes</taxon>
        <taxon>Mycobacteriales</taxon>
        <taxon>Gordoniaceae</taxon>
        <taxon>Gordonia</taxon>
    </lineage>
</organism>
<protein>
    <recommendedName>
        <fullName evidence="4">Secreted protein</fullName>
    </recommendedName>
</protein>
<evidence type="ECO:0000313" key="2">
    <source>
        <dbReference type="EMBL" id="OUC77952.1"/>
    </source>
</evidence>
<dbReference type="RefSeq" id="WP_086536038.1">
    <property type="nucleotide sequence ID" value="NZ_NGFO01000016.1"/>
</dbReference>
<evidence type="ECO:0008006" key="4">
    <source>
        <dbReference type="Google" id="ProtNLM"/>
    </source>
</evidence>
<dbReference type="EMBL" id="NGFO01000016">
    <property type="protein sequence ID" value="OUC77952.1"/>
    <property type="molecule type" value="Genomic_DNA"/>
</dbReference>
<feature type="signal peptide" evidence="1">
    <location>
        <begin position="1"/>
        <end position="31"/>
    </location>
</feature>
<reference evidence="2 3" key="1">
    <citation type="submission" date="2017-05" db="EMBL/GenBank/DDBJ databases">
        <title>Biotechnological potential of actinobacteria isolated from South African environments.</title>
        <authorList>
            <person name="Le Roes-Hill M."/>
            <person name="Prins A."/>
            <person name="Durrell K.A."/>
        </authorList>
    </citation>
    <scope>NUCLEOTIDE SEQUENCE [LARGE SCALE GENOMIC DNA]</scope>
    <source>
        <strain evidence="2">BS2</strain>
    </source>
</reference>
<evidence type="ECO:0000256" key="1">
    <source>
        <dbReference type="SAM" id="SignalP"/>
    </source>
</evidence>